<feature type="active site" evidence="3">
    <location>
        <position position="162"/>
    </location>
</feature>
<dbReference type="AlphaFoldDB" id="A0A9P7K7R6"/>
<evidence type="ECO:0000256" key="2">
    <source>
        <dbReference type="ARBA" id="ARBA00022801"/>
    </source>
</evidence>
<dbReference type="InterPro" id="IPR033140">
    <property type="entry name" value="Lipase_GDXG_put_SER_AS"/>
</dbReference>
<comment type="caution">
    <text evidence="5">The sequence shown here is derived from an EMBL/GenBank/DDBJ whole genome shotgun (WGS) entry which is preliminary data.</text>
</comment>
<evidence type="ECO:0000256" key="1">
    <source>
        <dbReference type="ARBA" id="ARBA00010515"/>
    </source>
</evidence>
<dbReference type="GO" id="GO:0016787">
    <property type="term" value="F:hydrolase activity"/>
    <property type="evidence" value="ECO:0007669"/>
    <property type="project" value="UniProtKB-KW"/>
</dbReference>
<dbReference type="Pfam" id="PF07859">
    <property type="entry name" value="Abhydrolase_3"/>
    <property type="match status" value="1"/>
</dbReference>
<accession>A0A9P7K7R6</accession>
<keyword evidence="2" id="KW-0378">Hydrolase</keyword>
<reference evidence="5" key="2">
    <citation type="submission" date="2021-10" db="EMBL/GenBank/DDBJ databases">
        <title>Phylogenomics reveals ancestral predisposition of the termite-cultivated fungus Termitomyces towards a domesticated lifestyle.</title>
        <authorList>
            <person name="Auxier B."/>
            <person name="Grum-Grzhimaylo A."/>
            <person name="Cardenas M.E."/>
            <person name="Lodge J.D."/>
            <person name="Laessoe T."/>
            <person name="Pedersen O."/>
            <person name="Smith M.E."/>
            <person name="Kuyper T.W."/>
            <person name="Franco-Molano E.A."/>
            <person name="Baroni T.J."/>
            <person name="Aanen D.K."/>
        </authorList>
    </citation>
    <scope>NUCLEOTIDE SEQUENCE</scope>
    <source>
        <strain evidence="5">D49</strain>
    </source>
</reference>
<dbReference type="PANTHER" id="PTHR48081:SF26">
    <property type="entry name" value="ALPHA_BETA HYDROLASE FOLD-3 DOMAIN-CONTAINING PROTEIN"/>
    <property type="match status" value="1"/>
</dbReference>
<dbReference type="PANTHER" id="PTHR48081">
    <property type="entry name" value="AB HYDROLASE SUPERFAMILY PROTEIN C4A8.06C"/>
    <property type="match status" value="1"/>
</dbReference>
<dbReference type="EMBL" id="JABCKI010005722">
    <property type="protein sequence ID" value="KAG5639419.1"/>
    <property type="molecule type" value="Genomic_DNA"/>
</dbReference>
<gene>
    <name evidence="5" type="ORF">H0H81_002951</name>
</gene>
<evidence type="ECO:0000259" key="4">
    <source>
        <dbReference type="Pfam" id="PF07859"/>
    </source>
</evidence>
<keyword evidence="6" id="KW-1185">Reference proteome</keyword>
<dbReference type="OrthoDB" id="2152029at2759"/>
<comment type="similarity">
    <text evidence="1">Belongs to the 'GDXG' lipolytic enzyme family.</text>
</comment>
<dbReference type="Gene3D" id="3.40.50.1820">
    <property type="entry name" value="alpha/beta hydrolase"/>
    <property type="match status" value="1"/>
</dbReference>
<dbReference type="InterPro" id="IPR050300">
    <property type="entry name" value="GDXG_lipolytic_enzyme"/>
</dbReference>
<proteinExistence type="inferred from homology"/>
<reference evidence="5" key="1">
    <citation type="submission" date="2021-02" db="EMBL/GenBank/DDBJ databases">
        <authorList>
            <person name="Nieuwenhuis M."/>
            <person name="Van De Peppel L.J.J."/>
        </authorList>
    </citation>
    <scope>NUCLEOTIDE SEQUENCE</scope>
    <source>
        <strain evidence="5">D49</strain>
    </source>
</reference>
<dbReference type="Proteomes" id="UP000717328">
    <property type="component" value="Unassembled WGS sequence"/>
</dbReference>
<evidence type="ECO:0000313" key="5">
    <source>
        <dbReference type="EMBL" id="KAG5639419.1"/>
    </source>
</evidence>
<evidence type="ECO:0000313" key="6">
    <source>
        <dbReference type="Proteomes" id="UP000717328"/>
    </source>
</evidence>
<protein>
    <recommendedName>
        <fullName evidence="4">Alpha/beta hydrolase fold-3 domain-containing protein</fullName>
    </recommendedName>
</protein>
<name>A0A9P7K7R6_9AGAR</name>
<dbReference type="PROSITE" id="PS01174">
    <property type="entry name" value="LIPASE_GDXG_SER"/>
    <property type="match status" value="1"/>
</dbReference>
<feature type="domain" description="Alpha/beta hydrolase fold-3" evidence="4">
    <location>
        <begin position="77"/>
        <end position="314"/>
    </location>
</feature>
<evidence type="ECO:0000256" key="3">
    <source>
        <dbReference type="PROSITE-ProRule" id="PRU10038"/>
    </source>
</evidence>
<dbReference type="SUPFAM" id="SSF53474">
    <property type="entry name" value="alpha/beta-Hydrolases"/>
    <property type="match status" value="1"/>
</dbReference>
<dbReference type="InterPro" id="IPR029058">
    <property type="entry name" value="AB_hydrolase_fold"/>
</dbReference>
<organism evidence="5 6">
    <name type="scientific">Sphagnurus paluster</name>
    <dbReference type="NCBI Taxonomy" id="117069"/>
    <lineage>
        <taxon>Eukaryota</taxon>
        <taxon>Fungi</taxon>
        <taxon>Dikarya</taxon>
        <taxon>Basidiomycota</taxon>
        <taxon>Agaricomycotina</taxon>
        <taxon>Agaricomycetes</taxon>
        <taxon>Agaricomycetidae</taxon>
        <taxon>Agaricales</taxon>
        <taxon>Tricholomatineae</taxon>
        <taxon>Lyophyllaceae</taxon>
        <taxon>Sphagnurus</taxon>
    </lineage>
</organism>
<sequence>MATGPLTILPNHLAITPGPDVNGVWVDPTPQLVIGQLKTWTAATSIAPARIPGYWMHKKGSALEVGSAPTLGEKVLYHLHGGGYIRLSAHPSDLTAVIARNILQYADSIHRSFSIEYRLSSHKPYPVENPFPAALLDALAGYNYLVNIVGYKPKDIIIAGDSAGGNLAHALTRYLVEHQVVEITDPNFTPLPAPPGGLLLLSPWCDLSTSHEGPGGSTHEFIVSDFIDSNTDYAKAAFLGTLGMGAAVYNPYISPASLDPALMIDFKGFPRTLIVSGGAEVYYDQIATLRDRMAKDLGDELTYYEAKDGVHDYLIFEWFEPERSETLKGIAGWV</sequence>
<dbReference type="InterPro" id="IPR013094">
    <property type="entry name" value="AB_hydrolase_3"/>
</dbReference>